<dbReference type="AlphaFoldDB" id="A0A210QXY2"/>
<dbReference type="GO" id="GO:0070513">
    <property type="term" value="F:death domain binding"/>
    <property type="evidence" value="ECO:0007669"/>
    <property type="project" value="InterPro"/>
</dbReference>
<feature type="domain" description="CARD" evidence="2">
    <location>
        <begin position="1"/>
        <end position="91"/>
    </location>
</feature>
<dbReference type="PANTHER" id="PTHR15034:SF5">
    <property type="entry name" value="DEATH DOMAIN-CONTAINING PROTEIN CRADD"/>
    <property type="match status" value="1"/>
</dbReference>
<reference evidence="3 4" key="1">
    <citation type="journal article" date="2017" name="Nat. Ecol. Evol.">
        <title>Scallop genome provides insights into evolution of bilaterian karyotype and development.</title>
        <authorList>
            <person name="Wang S."/>
            <person name="Zhang J."/>
            <person name="Jiao W."/>
            <person name="Li J."/>
            <person name="Xun X."/>
            <person name="Sun Y."/>
            <person name="Guo X."/>
            <person name="Huan P."/>
            <person name="Dong B."/>
            <person name="Zhang L."/>
            <person name="Hu X."/>
            <person name="Sun X."/>
            <person name="Wang J."/>
            <person name="Zhao C."/>
            <person name="Wang Y."/>
            <person name="Wang D."/>
            <person name="Huang X."/>
            <person name="Wang R."/>
            <person name="Lv J."/>
            <person name="Li Y."/>
            <person name="Zhang Z."/>
            <person name="Liu B."/>
            <person name="Lu W."/>
            <person name="Hui Y."/>
            <person name="Liang J."/>
            <person name="Zhou Z."/>
            <person name="Hou R."/>
            <person name="Li X."/>
            <person name="Liu Y."/>
            <person name="Li H."/>
            <person name="Ning X."/>
            <person name="Lin Y."/>
            <person name="Zhao L."/>
            <person name="Xing Q."/>
            <person name="Dou J."/>
            <person name="Li Y."/>
            <person name="Mao J."/>
            <person name="Guo H."/>
            <person name="Dou H."/>
            <person name="Li T."/>
            <person name="Mu C."/>
            <person name="Jiang W."/>
            <person name="Fu Q."/>
            <person name="Fu X."/>
            <person name="Miao Y."/>
            <person name="Liu J."/>
            <person name="Yu Q."/>
            <person name="Li R."/>
            <person name="Liao H."/>
            <person name="Li X."/>
            <person name="Kong Y."/>
            <person name="Jiang Z."/>
            <person name="Chourrout D."/>
            <person name="Li R."/>
            <person name="Bao Z."/>
        </authorList>
    </citation>
    <scope>NUCLEOTIDE SEQUENCE [LARGE SCALE GENOMIC DNA]</scope>
    <source>
        <strain evidence="3 4">PY_sf001</strain>
    </source>
</reference>
<dbReference type="SMART" id="SM00114">
    <property type="entry name" value="CARD"/>
    <property type="match status" value="1"/>
</dbReference>
<feature type="region of interest" description="Disordered" evidence="1">
    <location>
        <begin position="135"/>
        <end position="161"/>
    </location>
</feature>
<dbReference type="PROSITE" id="PS50209">
    <property type="entry name" value="CARD"/>
    <property type="match status" value="1"/>
</dbReference>
<dbReference type="InterPro" id="IPR037939">
    <property type="entry name" value="CRADD"/>
</dbReference>
<keyword evidence="4" id="KW-1185">Reference proteome</keyword>
<accession>A0A210QXY2</accession>
<dbReference type="InterPro" id="IPR011029">
    <property type="entry name" value="DEATH-like_dom_sf"/>
</dbReference>
<dbReference type="Gene3D" id="1.10.533.10">
    <property type="entry name" value="Death Domain, Fas"/>
    <property type="match status" value="1"/>
</dbReference>
<evidence type="ECO:0000313" key="3">
    <source>
        <dbReference type="EMBL" id="OWF53617.1"/>
    </source>
</evidence>
<dbReference type="OrthoDB" id="1357022at2759"/>
<sequence length="161" mass="18204">MDEIHDKILRNLRSFLVKNIKPDEEIQDQISDERVFTKQMIERIKAQETPSERCRKMLDILPQRGPNAYDIFLEYLRKSGHGFVADRIIKTEQEYTYGTSLTCSESAAEGQNQSASIGVSQQVTDNTTTKHLAKGISLNDTDNGGTSKPVAKVQPQHTENH</sequence>
<dbReference type="InterPro" id="IPR001315">
    <property type="entry name" value="CARD"/>
</dbReference>
<comment type="caution">
    <text evidence="3">The sequence shown here is derived from an EMBL/GenBank/DDBJ whole genome shotgun (WGS) entry which is preliminary data.</text>
</comment>
<dbReference type="GO" id="GO:0042981">
    <property type="term" value="P:regulation of apoptotic process"/>
    <property type="evidence" value="ECO:0007669"/>
    <property type="project" value="InterPro"/>
</dbReference>
<dbReference type="Proteomes" id="UP000242188">
    <property type="component" value="Unassembled WGS sequence"/>
</dbReference>
<name>A0A210QXY2_MIZYE</name>
<evidence type="ECO:0000313" key="4">
    <source>
        <dbReference type="Proteomes" id="UP000242188"/>
    </source>
</evidence>
<evidence type="ECO:0000259" key="2">
    <source>
        <dbReference type="PROSITE" id="PS50209"/>
    </source>
</evidence>
<dbReference type="PANTHER" id="PTHR15034">
    <property type="entry name" value="DEATH DOMAIN-CONTAINING PROTEIN CRADD"/>
    <property type="match status" value="1"/>
</dbReference>
<proteinExistence type="predicted"/>
<dbReference type="GO" id="GO:0002020">
    <property type="term" value="F:protease binding"/>
    <property type="evidence" value="ECO:0007669"/>
    <property type="project" value="InterPro"/>
</dbReference>
<dbReference type="STRING" id="6573.A0A210QXY2"/>
<dbReference type="CDD" id="cd01671">
    <property type="entry name" value="CARD"/>
    <property type="match status" value="1"/>
</dbReference>
<dbReference type="SUPFAM" id="SSF47986">
    <property type="entry name" value="DEATH domain"/>
    <property type="match status" value="1"/>
</dbReference>
<organism evidence="3 4">
    <name type="scientific">Mizuhopecten yessoensis</name>
    <name type="common">Japanese scallop</name>
    <name type="synonym">Patinopecten yessoensis</name>
    <dbReference type="NCBI Taxonomy" id="6573"/>
    <lineage>
        <taxon>Eukaryota</taxon>
        <taxon>Metazoa</taxon>
        <taxon>Spiralia</taxon>
        <taxon>Lophotrochozoa</taxon>
        <taxon>Mollusca</taxon>
        <taxon>Bivalvia</taxon>
        <taxon>Autobranchia</taxon>
        <taxon>Pteriomorphia</taxon>
        <taxon>Pectinida</taxon>
        <taxon>Pectinoidea</taxon>
        <taxon>Pectinidae</taxon>
        <taxon>Mizuhopecten</taxon>
    </lineage>
</organism>
<gene>
    <name evidence="3" type="ORF">KP79_PYT21740</name>
</gene>
<evidence type="ECO:0000256" key="1">
    <source>
        <dbReference type="SAM" id="MobiDB-lite"/>
    </source>
</evidence>
<dbReference type="EMBL" id="NEDP02001299">
    <property type="protein sequence ID" value="OWF53617.1"/>
    <property type="molecule type" value="Genomic_DNA"/>
</dbReference>
<dbReference type="Pfam" id="PF00619">
    <property type="entry name" value="CARD"/>
    <property type="match status" value="1"/>
</dbReference>
<protein>
    <submittedName>
        <fullName evidence="3">Caspase-2</fullName>
    </submittedName>
</protein>